<feature type="chain" id="PRO_5041962429" description="Secreted protein" evidence="2">
    <location>
        <begin position="25"/>
        <end position="85"/>
    </location>
</feature>
<keyword evidence="4" id="KW-1185">Reference proteome</keyword>
<name>A0AAE0K9U8_9PEZI</name>
<dbReference type="AlphaFoldDB" id="A0AAE0K9U8"/>
<proteinExistence type="predicted"/>
<gene>
    <name evidence="3" type="ORF">B0T24DRAFT_621379</name>
</gene>
<evidence type="ECO:0008006" key="5">
    <source>
        <dbReference type="Google" id="ProtNLM"/>
    </source>
</evidence>
<keyword evidence="2" id="KW-0732">Signal</keyword>
<evidence type="ECO:0000313" key="4">
    <source>
        <dbReference type="Proteomes" id="UP001287356"/>
    </source>
</evidence>
<evidence type="ECO:0000313" key="3">
    <source>
        <dbReference type="EMBL" id="KAK3372818.1"/>
    </source>
</evidence>
<sequence>MPYLILATLPILKVVSVNLQVCLSAQTEEGMGMNGGGGAKEGRNPANSPVRPRAHTCIHAHPSIHPSIGCHPCWTCERGTEKCGY</sequence>
<reference evidence="3" key="2">
    <citation type="submission" date="2023-06" db="EMBL/GenBank/DDBJ databases">
        <authorList>
            <consortium name="Lawrence Berkeley National Laboratory"/>
            <person name="Haridas S."/>
            <person name="Hensen N."/>
            <person name="Bonometti L."/>
            <person name="Westerberg I."/>
            <person name="Brannstrom I.O."/>
            <person name="Guillou S."/>
            <person name="Cros-Aarteil S."/>
            <person name="Calhoun S."/>
            <person name="Kuo A."/>
            <person name="Mondo S."/>
            <person name="Pangilinan J."/>
            <person name="Riley R."/>
            <person name="Labutti K."/>
            <person name="Andreopoulos B."/>
            <person name="Lipzen A."/>
            <person name="Chen C."/>
            <person name="Yanf M."/>
            <person name="Daum C."/>
            <person name="Ng V."/>
            <person name="Clum A."/>
            <person name="Steindorff A."/>
            <person name="Ohm R."/>
            <person name="Martin F."/>
            <person name="Silar P."/>
            <person name="Natvig D."/>
            <person name="Lalanne C."/>
            <person name="Gautier V."/>
            <person name="Ament-Velasquez S.L."/>
            <person name="Kruys A."/>
            <person name="Hutchinson M.I."/>
            <person name="Powell A.J."/>
            <person name="Barry K."/>
            <person name="Miller A.N."/>
            <person name="Grigoriev I.V."/>
            <person name="Debuchy R."/>
            <person name="Gladieux P."/>
            <person name="Thoren M.H."/>
            <person name="Johannesson H."/>
        </authorList>
    </citation>
    <scope>NUCLEOTIDE SEQUENCE</scope>
    <source>
        <strain evidence="3">CBS 958.72</strain>
    </source>
</reference>
<comment type="caution">
    <text evidence="3">The sequence shown here is derived from an EMBL/GenBank/DDBJ whole genome shotgun (WGS) entry which is preliminary data.</text>
</comment>
<evidence type="ECO:0000256" key="1">
    <source>
        <dbReference type="SAM" id="MobiDB-lite"/>
    </source>
</evidence>
<feature type="region of interest" description="Disordered" evidence="1">
    <location>
        <begin position="32"/>
        <end position="51"/>
    </location>
</feature>
<feature type="signal peptide" evidence="2">
    <location>
        <begin position="1"/>
        <end position="24"/>
    </location>
</feature>
<evidence type="ECO:0000256" key="2">
    <source>
        <dbReference type="SAM" id="SignalP"/>
    </source>
</evidence>
<dbReference type="EMBL" id="JAULSN010000004">
    <property type="protein sequence ID" value="KAK3372818.1"/>
    <property type="molecule type" value="Genomic_DNA"/>
</dbReference>
<protein>
    <recommendedName>
        <fullName evidence="5">Secreted protein</fullName>
    </recommendedName>
</protein>
<dbReference type="Proteomes" id="UP001287356">
    <property type="component" value="Unassembled WGS sequence"/>
</dbReference>
<organism evidence="3 4">
    <name type="scientific">Lasiosphaeria ovina</name>
    <dbReference type="NCBI Taxonomy" id="92902"/>
    <lineage>
        <taxon>Eukaryota</taxon>
        <taxon>Fungi</taxon>
        <taxon>Dikarya</taxon>
        <taxon>Ascomycota</taxon>
        <taxon>Pezizomycotina</taxon>
        <taxon>Sordariomycetes</taxon>
        <taxon>Sordariomycetidae</taxon>
        <taxon>Sordariales</taxon>
        <taxon>Lasiosphaeriaceae</taxon>
        <taxon>Lasiosphaeria</taxon>
    </lineage>
</organism>
<accession>A0AAE0K9U8</accession>
<reference evidence="3" key="1">
    <citation type="journal article" date="2023" name="Mol. Phylogenet. Evol.">
        <title>Genome-scale phylogeny and comparative genomics of the fungal order Sordariales.</title>
        <authorList>
            <person name="Hensen N."/>
            <person name="Bonometti L."/>
            <person name="Westerberg I."/>
            <person name="Brannstrom I.O."/>
            <person name="Guillou S."/>
            <person name="Cros-Aarteil S."/>
            <person name="Calhoun S."/>
            <person name="Haridas S."/>
            <person name="Kuo A."/>
            <person name="Mondo S."/>
            <person name="Pangilinan J."/>
            <person name="Riley R."/>
            <person name="LaButti K."/>
            <person name="Andreopoulos B."/>
            <person name="Lipzen A."/>
            <person name="Chen C."/>
            <person name="Yan M."/>
            <person name="Daum C."/>
            <person name="Ng V."/>
            <person name="Clum A."/>
            <person name="Steindorff A."/>
            <person name="Ohm R.A."/>
            <person name="Martin F."/>
            <person name="Silar P."/>
            <person name="Natvig D.O."/>
            <person name="Lalanne C."/>
            <person name="Gautier V."/>
            <person name="Ament-Velasquez S.L."/>
            <person name="Kruys A."/>
            <person name="Hutchinson M.I."/>
            <person name="Powell A.J."/>
            <person name="Barry K."/>
            <person name="Miller A.N."/>
            <person name="Grigoriev I.V."/>
            <person name="Debuchy R."/>
            <person name="Gladieux P."/>
            <person name="Hiltunen Thoren M."/>
            <person name="Johannesson H."/>
        </authorList>
    </citation>
    <scope>NUCLEOTIDE SEQUENCE</scope>
    <source>
        <strain evidence="3">CBS 958.72</strain>
    </source>
</reference>